<evidence type="ECO:0000313" key="2">
    <source>
        <dbReference type="EMBL" id="PAN22999.1"/>
    </source>
</evidence>
<feature type="compositionally biased region" description="Low complexity" evidence="1">
    <location>
        <begin position="105"/>
        <end position="116"/>
    </location>
</feature>
<name>A0A2S3HHD4_9POAL</name>
<dbReference type="Gramene" id="PAN22999">
    <property type="protein sequence ID" value="PAN22999"/>
    <property type="gene ID" value="PAHAL_4G058800"/>
</dbReference>
<dbReference type="AlphaFoldDB" id="A0A2S3HHD4"/>
<dbReference type="Proteomes" id="UP000243499">
    <property type="component" value="Chromosome 4"/>
</dbReference>
<accession>A0A2S3HHD4</accession>
<gene>
    <name evidence="2" type="ORF">PAHAL_4G058800</name>
</gene>
<protein>
    <submittedName>
        <fullName evidence="2">Uncharacterized protein</fullName>
    </submittedName>
</protein>
<reference evidence="2" key="1">
    <citation type="submission" date="2018-04" db="EMBL/GenBank/DDBJ databases">
        <title>WGS assembly of Panicum hallii.</title>
        <authorList>
            <person name="Lovell J."/>
            <person name="Jenkins J."/>
            <person name="Lowry D."/>
            <person name="Mamidi S."/>
            <person name="Sreedasyam A."/>
            <person name="Weng X."/>
            <person name="Barry K."/>
            <person name="Bonette J."/>
            <person name="Campitelli B."/>
            <person name="Daum C."/>
            <person name="Gordon S."/>
            <person name="Gould B."/>
            <person name="Lipzen A."/>
            <person name="Macqueen A."/>
            <person name="Palacio-Mejia J."/>
            <person name="Plott C."/>
            <person name="Shakirov E."/>
            <person name="Shu S."/>
            <person name="Yoshinaga Y."/>
            <person name="Zane M."/>
            <person name="Rokhsar D."/>
            <person name="Grimwood J."/>
            <person name="Schmutz J."/>
            <person name="Juenger T."/>
        </authorList>
    </citation>
    <scope>NUCLEOTIDE SEQUENCE [LARGE SCALE GENOMIC DNA]</scope>
    <source>
        <strain evidence="2">FIL2</strain>
    </source>
</reference>
<sequence length="116" mass="13576">MNRRNKRDAFRKTEVDKKIGITFAAQNEAEETLRRITYSGLHRSGVPRRGPAKQRGGTTRGRASTKEAWHRRRRGRRLQRLPRRPGASTSRRSRCKRTRRERRAGASQRGRWALLS</sequence>
<organism evidence="2">
    <name type="scientific">Panicum hallii</name>
    <dbReference type="NCBI Taxonomy" id="206008"/>
    <lineage>
        <taxon>Eukaryota</taxon>
        <taxon>Viridiplantae</taxon>
        <taxon>Streptophyta</taxon>
        <taxon>Embryophyta</taxon>
        <taxon>Tracheophyta</taxon>
        <taxon>Spermatophyta</taxon>
        <taxon>Magnoliopsida</taxon>
        <taxon>Liliopsida</taxon>
        <taxon>Poales</taxon>
        <taxon>Poaceae</taxon>
        <taxon>PACMAD clade</taxon>
        <taxon>Panicoideae</taxon>
        <taxon>Panicodae</taxon>
        <taxon>Paniceae</taxon>
        <taxon>Panicinae</taxon>
        <taxon>Panicum</taxon>
        <taxon>Panicum sect. Panicum</taxon>
    </lineage>
</organism>
<dbReference type="EMBL" id="CM008049">
    <property type="protein sequence ID" value="PAN22999.1"/>
    <property type="molecule type" value="Genomic_DNA"/>
</dbReference>
<feature type="compositionally biased region" description="Basic residues" evidence="1">
    <location>
        <begin position="91"/>
        <end position="102"/>
    </location>
</feature>
<proteinExistence type="predicted"/>
<evidence type="ECO:0000256" key="1">
    <source>
        <dbReference type="SAM" id="MobiDB-lite"/>
    </source>
</evidence>
<feature type="compositionally biased region" description="Basic residues" evidence="1">
    <location>
        <begin position="69"/>
        <end position="83"/>
    </location>
</feature>
<feature type="region of interest" description="Disordered" evidence="1">
    <location>
        <begin position="39"/>
        <end position="116"/>
    </location>
</feature>